<dbReference type="GO" id="GO:0005634">
    <property type="term" value="C:nucleus"/>
    <property type="evidence" value="ECO:0007669"/>
    <property type="project" value="TreeGrafter"/>
</dbReference>
<dbReference type="Gene3D" id="3.30.1370.110">
    <property type="match status" value="1"/>
</dbReference>
<dbReference type="InterPro" id="IPR052772">
    <property type="entry name" value="Endo/PolyKinase_Domain-Protein"/>
</dbReference>
<dbReference type="SMART" id="SM00463">
    <property type="entry name" value="SMR"/>
    <property type="match status" value="1"/>
</dbReference>
<dbReference type="OrthoDB" id="3231855at2759"/>
<dbReference type="InterPro" id="IPR002625">
    <property type="entry name" value="Smr_dom"/>
</dbReference>
<reference evidence="2 3" key="1">
    <citation type="journal article" date="2012" name="Genome Biol.">
        <title>The genome of the polar eukaryotic microalga coccomyxa subellipsoidea reveals traits of cold adaptation.</title>
        <authorList>
            <person name="Blanc G."/>
            <person name="Agarkova I."/>
            <person name="Grimwood J."/>
            <person name="Kuo A."/>
            <person name="Brueggeman A."/>
            <person name="Dunigan D."/>
            <person name="Gurnon J."/>
            <person name="Ladunga I."/>
            <person name="Lindquist E."/>
            <person name="Lucas S."/>
            <person name="Pangilinan J."/>
            <person name="Proschold T."/>
            <person name="Salamov A."/>
            <person name="Schmutz J."/>
            <person name="Weeks D."/>
            <person name="Yamada T."/>
            <person name="Claverie J.M."/>
            <person name="Grigoriev I."/>
            <person name="Van Etten J."/>
            <person name="Lomsadze A."/>
            <person name="Borodovsky M."/>
        </authorList>
    </citation>
    <scope>NUCLEOTIDE SEQUENCE [LARGE SCALE GENOMIC DNA]</scope>
    <source>
        <strain evidence="2 3">C-169</strain>
    </source>
</reference>
<dbReference type="PROSITE" id="PS50828">
    <property type="entry name" value="SMR"/>
    <property type="match status" value="1"/>
</dbReference>
<sequence>MPSAVVAFATNLPLGRSLPVFVSAVLSDDRLQVLPVQLSPEIAAHFGGRVPHITVSYAAGARAKEAGDLLAEVCSGSDRPVTMEVWQEPLELCARVGAKLSSRELVFSHVRLSEALKEEGVTAAATSHAAAAANDVVVESRILSKSTEAQPTAGTAAQDLPEEDVEEEAELKAMLELDDLLNALDYTPDRRCKSWRPGGEQDARLSELVSSAAPASALPTLLQAALTAASPGQADSSMHAWPGCALSSPGQDAAAALTPAAVAQTMADRALARSLADAERRTSQVHRSARDVFSQAAANAHQQGQRELARELVNKCREHDKLAVEARFRANEAAFDGSNRNLLNRWKVDLHGLHVDEALKVLETHLIALGGLGHPGGILLQVIVGLGRHSVGGVARILPAVVRYLTDAGYSFREEPDNAGVICVLLPGKRNALSGQLKLTCSILY</sequence>
<name>I0Z4A2_COCSC</name>
<dbReference type="PANTHER" id="PTHR46535">
    <property type="entry name" value="NEDD4-BINDING PROTEIN 2"/>
    <property type="match status" value="1"/>
</dbReference>
<dbReference type="EMBL" id="AGSI01000004">
    <property type="protein sequence ID" value="EIE25471.1"/>
    <property type="molecule type" value="Genomic_DNA"/>
</dbReference>
<keyword evidence="3" id="KW-1185">Reference proteome</keyword>
<protein>
    <recommendedName>
        <fullName evidence="1">Smr domain-containing protein</fullName>
    </recommendedName>
</protein>
<dbReference type="STRING" id="574566.I0Z4A2"/>
<dbReference type="GeneID" id="17043473"/>
<dbReference type="InterPro" id="IPR036063">
    <property type="entry name" value="Smr_dom_sf"/>
</dbReference>
<evidence type="ECO:0000313" key="2">
    <source>
        <dbReference type="EMBL" id="EIE25471.1"/>
    </source>
</evidence>
<evidence type="ECO:0000313" key="3">
    <source>
        <dbReference type="Proteomes" id="UP000007264"/>
    </source>
</evidence>
<dbReference type="AlphaFoldDB" id="I0Z4A2"/>
<evidence type="ECO:0000259" key="1">
    <source>
        <dbReference type="PROSITE" id="PS50828"/>
    </source>
</evidence>
<dbReference type="PANTHER" id="PTHR46535:SF1">
    <property type="entry name" value="NEDD4-BINDING PROTEIN 2"/>
    <property type="match status" value="1"/>
</dbReference>
<accession>I0Z4A2</accession>
<dbReference type="KEGG" id="csl:COCSUDRAFT_40707"/>
<organism evidence="2 3">
    <name type="scientific">Coccomyxa subellipsoidea (strain C-169)</name>
    <name type="common">Green microalga</name>
    <dbReference type="NCBI Taxonomy" id="574566"/>
    <lineage>
        <taxon>Eukaryota</taxon>
        <taxon>Viridiplantae</taxon>
        <taxon>Chlorophyta</taxon>
        <taxon>core chlorophytes</taxon>
        <taxon>Trebouxiophyceae</taxon>
        <taxon>Trebouxiophyceae incertae sedis</taxon>
        <taxon>Coccomyxaceae</taxon>
        <taxon>Coccomyxa</taxon>
        <taxon>Coccomyxa subellipsoidea</taxon>
    </lineage>
</organism>
<comment type="caution">
    <text evidence="2">The sequence shown here is derived from an EMBL/GenBank/DDBJ whole genome shotgun (WGS) entry which is preliminary data.</text>
</comment>
<dbReference type="RefSeq" id="XP_005650015.1">
    <property type="nucleotide sequence ID" value="XM_005649958.1"/>
</dbReference>
<dbReference type="Proteomes" id="UP000007264">
    <property type="component" value="Unassembled WGS sequence"/>
</dbReference>
<dbReference type="eggNOG" id="KOG2401">
    <property type="taxonomic scope" value="Eukaryota"/>
</dbReference>
<proteinExistence type="predicted"/>
<dbReference type="GO" id="GO:0004519">
    <property type="term" value="F:endonuclease activity"/>
    <property type="evidence" value="ECO:0007669"/>
    <property type="project" value="TreeGrafter"/>
</dbReference>
<gene>
    <name evidence="2" type="ORF">COCSUDRAFT_40707</name>
</gene>
<feature type="domain" description="Smr" evidence="1">
    <location>
        <begin position="348"/>
        <end position="427"/>
    </location>
</feature>
<dbReference type="SUPFAM" id="SSF160443">
    <property type="entry name" value="SMR domain-like"/>
    <property type="match status" value="1"/>
</dbReference>